<dbReference type="EMBL" id="CM039172">
    <property type="protein sequence ID" value="KAH9786221.1"/>
    <property type="molecule type" value="Genomic_DNA"/>
</dbReference>
<protein>
    <submittedName>
        <fullName evidence="1">Protein TRANSPORT INHIBITOR RESPONSE 1</fullName>
    </submittedName>
</protein>
<accession>A0ACB8MKY1</accession>
<organism evidence="1 2">
    <name type="scientific">Citrus sinensis</name>
    <name type="common">Sweet orange</name>
    <name type="synonym">Citrus aurantium var. sinensis</name>
    <dbReference type="NCBI Taxonomy" id="2711"/>
    <lineage>
        <taxon>Eukaryota</taxon>
        <taxon>Viridiplantae</taxon>
        <taxon>Streptophyta</taxon>
        <taxon>Embryophyta</taxon>
        <taxon>Tracheophyta</taxon>
        <taxon>Spermatophyta</taxon>
        <taxon>Magnoliopsida</taxon>
        <taxon>eudicotyledons</taxon>
        <taxon>Gunneridae</taxon>
        <taxon>Pentapetalae</taxon>
        <taxon>rosids</taxon>
        <taxon>malvids</taxon>
        <taxon>Sapindales</taxon>
        <taxon>Rutaceae</taxon>
        <taxon>Aurantioideae</taxon>
        <taxon>Citrus</taxon>
    </lineage>
</organism>
<sequence length="470" mass="51862">MVVTDESLELIAKSLKNFKVLVLSSCEGFSTHGLAAIAADCKNLKELDLWESDVEDPSGNWLSKFPDTCTSLVSLNIACLGSEVSFSALERLVVRCPNLRTLRLNRAVPLEKLAHLLRQAPQLVELGTGTYSADLRPDIFSNLAGAFSGCKELKSLSGFWDVVPAYLPAVYSVCSGLTTLNLSYATIQSPDLIKLVSQCPKLQCLWVLDYIEDSGLEALAATCKDLRELRVFPSEPFGDEPNVSLTEQGLVLVSEGCPKLESVLYFCRRMSNDALVTIAKNRPSMIRFRLCIIDPQTPDYLTLEPLDVGFGAIVQHCKDLRRLSLSGLLTDRVFEYIGTYAKKLEMLSVAFAGESDLGLHHVLSGCDSLRKLEIMDCPFGDKALLANAAKLETMRSLWMSSCSVSFEACKLLGQKMPRLNVEVIDESGPPDSRPELPVKKLYIYRTVTGRRIDMPGFVWNVGEDSALRLS</sequence>
<name>A0ACB8MKY1_CITSI</name>
<evidence type="ECO:0000313" key="2">
    <source>
        <dbReference type="Proteomes" id="UP000829398"/>
    </source>
</evidence>
<evidence type="ECO:0000313" key="1">
    <source>
        <dbReference type="EMBL" id="KAH9786221.1"/>
    </source>
</evidence>
<dbReference type="Proteomes" id="UP000829398">
    <property type="component" value="Chromosome 3"/>
</dbReference>
<reference evidence="2" key="1">
    <citation type="journal article" date="2023" name="Hortic. Res.">
        <title>A chromosome-level phased genome enabling allele-level studies in sweet orange: a case study on citrus Huanglongbing tolerance.</title>
        <authorList>
            <person name="Wu B."/>
            <person name="Yu Q."/>
            <person name="Deng Z."/>
            <person name="Duan Y."/>
            <person name="Luo F."/>
            <person name="Gmitter F. Jr."/>
        </authorList>
    </citation>
    <scope>NUCLEOTIDE SEQUENCE [LARGE SCALE GENOMIC DNA]</scope>
    <source>
        <strain evidence="2">cv. Valencia</strain>
    </source>
</reference>
<gene>
    <name evidence="1" type="ORF">KPL71_010199</name>
</gene>
<proteinExistence type="predicted"/>
<comment type="caution">
    <text evidence="1">The sequence shown here is derived from an EMBL/GenBank/DDBJ whole genome shotgun (WGS) entry which is preliminary data.</text>
</comment>
<keyword evidence="2" id="KW-1185">Reference proteome</keyword>